<accession>A0A101CHN5</accession>
<keyword evidence="1" id="KW-0812">Transmembrane</keyword>
<evidence type="ECO:0000256" key="1">
    <source>
        <dbReference type="SAM" id="Phobius"/>
    </source>
</evidence>
<feature type="transmembrane region" description="Helical" evidence="1">
    <location>
        <begin position="50"/>
        <end position="71"/>
    </location>
</feature>
<sequence>MTNYFVLILEYLLTRGKGVIPNILISTILSGFFYFTTLQTSLVIDMSKNAVGLLGILLGFTVSLFAIILSVNNEIVNKAKTQFLQIRFYRQNFSLYDQIVANIAFIICLFSFLLIYNFLFPIIFENTLKRYIIFFVLNIWAIIFSILELVSCIINYYLLVTGKNENSTQT</sequence>
<dbReference type="AlphaFoldDB" id="A0A101CHN5"/>
<organism evidence="2 3">
    <name type="scientific">Chryseobacterium aquaticum subsp. greenlandense</name>
    <dbReference type="NCBI Taxonomy" id="345663"/>
    <lineage>
        <taxon>Bacteria</taxon>
        <taxon>Pseudomonadati</taxon>
        <taxon>Bacteroidota</taxon>
        <taxon>Flavobacteriia</taxon>
        <taxon>Flavobacteriales</taxon>
        <taxon>Weeksellaceae</taxon>
        <taxon>Chryseobacterium group</taxon>
        <taxon>Chryseobacterium</taxon>
    </lineage>
</organism>
<feature type="transmembrane region" description="Helical" evidence="1">
    <location>
        <begin position="131"/>
        <end position="158"/>
    </location>
</feature>
<keyword evidence="1" id="KW-1133">Transmembrane helix</keyword>
<comment type="caution">
    <text evidence="2">The sequence shown here is derived from an EMBL/GenBank/DDBJ whole genome shotgun (WGS) entry which is preliminary data.</text>
</comment>
<dbReference type="RefSeq" id="WP_059136332.1">
    <property type="nucleotide sequence ID" value="NZ_LMAI01000004.1"/>
</dbReference>
<feature type="transmembrane region" description="Helical" evidence="1">
    <location>
        <begin position="99"/>
        <end position="119"/>
    </location>
</feature>
<reference evidence="2 3" key="1">
    <citation type="submission" date="2015-10" db="EMBL/GenBank/DDBJ databases">
        <title>Genome sequence of Chryseobacterium greenlandense.</title>
        <authorList>
            <person name="Newman J."/>
            <person name="Fischer K."/>
            <person name="Miller J."/>
        </authorList>
    </citation>
    <scope>NUCLEOTIDE SEQUENCE [LARGE SCALE GENOMIC DNA]</scope>
    <source>
        <strain evidence="2 3">UMB34</strain>
    </source>
</reference>
<feature type="transmembrane region" description="Helical" evidence="1">
    <location>
        <begin position="20"/>
        <end position="38"/>
    </location>
</feature>
<evidence type="ECO:0000313" key="2">
    <source>
        <dbReference type="EMBL" id="KUJ56342.1"/>
    </source>
</evidence>
<gene>
    <name evidence="2" type="ORF">AR686_07200</name>
</gene>
<name>A0A101CHN5_9FLAO</name>
<proteinExistence type="predicted"/>
<dbReference type="EMBL" id="LMAI01000004">
    <property type="protein sequence ID" value="KUJ56342.1"/>
    <property type="molecule type" value="Genomic_DNA"/>
</dbReference>
<protein>
    <submittedName>
        <fullName evidence="2">Uncharacterized protein</fullName>
    </submittedName>
</protein>
<evidence type="ECO:0000313" key="3">
    <source>
        <dbReference type="Proteomes" id="UP000054388"/>
    </source>
</evidence>
<keyword evidence="1" id="KW-0472">Membrane</keyword>
<dbReference type="Proteomes" id="UP000054388">
    <property type="component" value="Unassembled WGS sequence"/>
</dbReference>